<feature type="repeat" description="WD" evidence="3">
    <location>
        <begin position="499"/>
        <end position="538"/>
    </location>
</feature>
<keyword evidence="1 3" id="KW-0853">WD repeat</keyword>
<dbReference type="SMART" id="SM00320">
    <property type="entry name" value="WD40"/>
    <property type="match status" value="6"/>
</dbReference>
<dbReference type="CDD" id="cd22136">
    <property type="entry name" value="F-box_FBXW10"/>
    <property type="match status" value="1"/>
</dbReference>
<dbReference type="OrthoDB" id="674604at2759"/>
<dbReference type="PROSITE" id="PS50082">
    <property type="entry name" value="WD_REPEATS_2"/>
    <property type="match status" value="3"/>
</dbReference>
<evidence type="ECO:0000256" key="3">
    <source>
        <dbReference type="PROSITE-ProRule" id="PRU00221"/>
    </source>
</evidence>
<dbReference type="InterPro" id="IPR036047">
    <property type="entry name" value="F-box-like_dom_sf"/>
</dbReference>
<dbReference type="InterPro" id="IPR001810">
    <property type="entry name" value="F-box_dom"/>
</dbReference>
<sequence length="1104" mass="124804">MKTRPVVEVVPKILEYKLEYTPDLRCEKQTDLVPVCHRCKSCILSWRTFSTREWFLRASHASQRQFLVGIIKRFKSQDLLNYTWNLLQPTNSKDFIYSRSCANSSLTACSALDRVLDPQELEQSMADLWKWFLNASFWTKANYILLLLQMCDPQLLLMASSLIRLLLGPDEKPVFTKEETEADQSQHVGIPLKQQEKPASSVMNHLSSQSHALSSALESYVVSDTGSVLGHLRPQGIRSRDSDQLSESIPEDMEEESCLSVVMDVPPPVPPPPKKTPNINKYKDFIRCLPIHLSKRILRMLDHKSLSRCAHVSPHWLMLVKQIQKDVLANRALRSEITFLKGSCPKGALSNYAKIVRVAIPLINEDGDIIPSRSKHKPLSKEFEYLHKAYHGQETGTVRLEERNVFCGAYNVRILIDSLDPNRVVDYCGGKLLAIGSMDRKIQFLNLSDAKPVPLLLRGHAGSIRALCLNEQKGFLLSGSYDLSIRMWNIITGTCVKIFNGHSGSITCLDLYKTKFVSGSKDCTAKMWDIETGKCIKTFAHKGIVWAAKLNETHVVSSCDRGVVKVWHVETCILIKTLEGHLGPVTCLSFDEWHLVTGSNDGHVLGWSMLGKHKRCLVAFRHPLEVLYLGFLYLRVISGCADGKIRIFNFLNGACLRVMRANSRGDPVLSVCIVENRVLINAKGSVVLFQFEEVEWDHAQSTERLIKRKDKSKVDDIPFRMKPSPQSEWQKRARKNNWKLYSDENDDTMLSYFISRRSTRCSRDLRFEMVKAPPPRGRENLAALDMKQEEKHRLSSLAKKRLEHPDSVTTLKGYPDDDHESSVTLPSGQNTEMFMKYIKQKRPLGPISNDQILLTVSTLHHAYLNDQVSTNMRCNMKIKDAWGPNPAQKEQPQKIQAPKSAKQQKMDPSTQLKQLKAAGGTLGVEKISTPYKTKTLQLNLKNTLFAGSVKSFIPAPTITRSKSCTSLSGEQKGPSGHAKILSPPTAGEQAIGHFTTTSESIKIPRMKIGQPDTELSARRGRLLFTHTPDPYRMNTGFRLLTTQQMKEYEEAKISEYQANKTKVIANREKVCKKAWLRKIKGLPLDDFTKEGKVVAPELGENVFL</sequence>
<reference evidence="6" key="1">
    <citation type="journal article" date="2023" name="DNA Res.">
        <title>Chromosome-level genome assembly of Phrynocephalus forsythii using third-generation DNA sequencing and Hi-C analysis.</title>
        <authorList>
            <person name="Qi Y."/>
            <person name="Zhao W."/>
            <person name="Zhao Y."/>
            <person name="Niu C."/>
            <person name="Cao S."/>
            <person name="Zhang Y."/>
        </authorList>
    </citation>
    <scope>NUCLEOTIDE SEQUENCE</scope>
    <source>
        <tissue evidence="6">Muscle</tissue>
    </source>
</reference>
<keyword evidence="7" id="KW-1185">Reference proteome</keyword>
<evidence type="ECO:0000313" key="6">
    <source>
        <dbReference type="EMBL" id="KAJ7316130.1"/>
    </source>
</evidence>
<dbReference type="AlphaFoldDB" id="A0A9Q0XIM4"/>
<feature type="repeat" description="WD" evidence="3">
    <location>
        <begin position="457"/>
        <end position="498"/>
    </location>
</feature>
<feature type="region of interest" description="Disordered" evidence="4">
    <location>
        <begin position="879"/>
        <end position="909"/>
    </location>
</feature>
<keyword evidence="2" id="KW-0677">Repeat</keyword>
<dbReference type="Proteomes" id="UP001142489">
    <property type="component" value="Unassembled WGS sequence"/>
</dbReference>
<comment type="caution">
    <text evidence="6">The sequence shown here is derived from an EMBL/GenBank/DDBJ whole genome shotgun (WGS) entry which is preliminary data.</text>
</comment>
<name>A0A9Q0XIM4_9SAUR</name>
<evidence type="ECO:0000259" key="5">
    <source>
        <dbReference type="Pfam" id="PF00646"/>
    </source>
</evidence>
<dbReference type="PROSITE" id="PS50294">
    <property type="entry name" value="WD_REPEATS_REGION"/>
    <property type="match status" value="2"/>
</dbReference>
<proteinExistence type="predicted"/>
<dbReference type="CDD" id="cd00200">
    <property type="entry name" value="WD40"/>
    <property type="match status" value="1"/>
</dbReference>
<evidence type="ECO:0000256" key="2">
    <source>
        <dbReference type="ARBA" id="ARBA00022737"/>
    </source>
</evidence>
<dbReference type="PROSITE" id="PS00678">
    <property type="entry name" value="WD_REPEATS_1"/>
    <property type="match status" value="1"/>
</dbReference>
<gene>
    <name evidence="6" type="ORF">JRQ81_002292</name>
</gene>
<dbReference type="InterPro" id="IPR051075">
    <property type="entry name" value="SCF_subunit_WD-repeat"/>
</dbReference>
<dbReference type="Gene3D" id="2.130.10.10">
    <property type="entry name" value="YVTN repeat-like/Quinoprotein amine dehydrogenase"/>
    <property type="match status" value="1"/>
</dbReference>
<feature type="region of interest" description="Disordered" evidence="4">
    <location>
        <begin position="963"/>
        <end position="988"/>
    </location>
</feature>
<evidence type="ECO:0000256" key="4">
    <source>
        <dbReference type="SAM" id="MobiDB-lite"/>
    </source>
</evidence>
<dbReference type="PANTHER" id="PTHR19872">
    <property type="entry name" value="UBIQUITIN LIGASE SPECIFICITY FACTOR/HREP PROTEIN"/>
    <property type="match status" value="1"/>
</dbReference>
<evidence type="ECO:0000313" key="7">
    <source>
        <dbReference type="Proteomes" id="UP001142489"/>
    </source>
</evidence>
<dbReference type="InterPro" id="IPR015943">
    <property type="entry name" value="WD40/YVTN_repeat-like_dom_sf"/>
</dbReference>
<organism evidence="6 7">
    <name type="scientific">Phrynocephalus forsythii</name>
    <dbReference type="NCBI Taxonomy" id="171643"/>
    <lineage>
        <taxon>Eukaryota</taxon>
        <taxon>Metazoa</taxon>
        <taxon>Chordata</taxon>
        <taxon>Craniata</taxon>
        <taxon>Vertebrata</taxon>
        <taxon>Euteleostomi</taxon>
        <taxon>Lepidosauria</taxon>
        <taxon>Squamata</taxon>
        <taxon>Bifurcata</taxon>
        <taxon>Unidentata</taxon>
        <taxon>Episquamata</taxon>
        <taxon>Toxicofera</taxon>
        <taxon>Iguania</taxon>
        <taxon>Acrodonta</taxon>
        <taxon>Agamidae</taxon>
        <taxon>Agaminae</taxon>
        <taxon>Phrynocephalus</taxon>
    </lineage>
</organism>
<evidence type="ECO:0000256" key="1">
    <source>
        <dbReference type="ARBA" id="ARBA00022574"/>
    </source>
</evidence>
<dbReference type="PANTHER" id="PTHR19872:SF7">
    <property type="entry name" value="F-BOX AND WD REPEAT DOMAIN CONTAINING PROTEIN 10B-RELATED"/>
    <property type="match status" value="1"/>
</dbReference>
<dbReference type="EMBL" id="JAPFRF010000011">
    <property type="protein sequence ID" value="KAJ7316130.1"/>
    <property type="molecule type" value="Genomic_DNA"/>
</dbReference>
<feature type="repeat" description="WD" evidence="3">
    <location>
        <begin position="578"/>
        <end position="609"/>
    </location>
</feature>
<accession>A0A9Q0XIM4</accession>
<dbReference type="Pfam" id="PF00400">
    <property type="entry name" value="WD40"/>
    <property type="match status" value="3"/>
</dbReference>
<dbReference type="SUPFAM" id="SSF81383">
    <property type="entry name" value="F-box domain"/>
    <property type="match status" value="1"/>
</dbReference>
<protein>
    <recommendedName>
        <fullName evidence="5">F-box domain-containing protein</fullName>
    </recommendedName>
</protein>
<dbReference type="Pfam" id="PF00646">
    <property type="entry name" value="F-box"/>
    <property type="match status" value="1"/>
</dbReference>
<feature type="domain" description="F-box" evidence="5">
    <location>
        <begin position="288"/>
        <end position="322"/>
    </location>
</feature>
<feature type="region of interest" description="Disordered" evidence="4">
    <location>
        <begin position="807"/>
        <end position="827"/>
    </location>
</feature>
<dbReference type="InterPro" id="IPR019775">
    <property type="entry name" value="WD40_repeat_CS"/>
</dbReference>
<dbReference type="InterPro" id="IPR036322">
    <property type="entry name" value="WD40_repeat_dom_sf"/>
</dbReference>
<dbReference type="Gene3D" id="1.20.1280.50">
    <property type="match status" value="1"/>
</dbReference>
<dbReference type="SUPFAM" id="SSF50978">
    <property type="entry name" value="WD40 repeat-like"/>
    <property type="match status" value="1"/>
</dbReference>
<dbReference type="InterPro" id="IPR001680">
    <property type="entry name" value="WD40_rpt"/>
</dbReference>